<dbReference type="STRING" id="200324.A0A2N5S3P1"/>
<dbReference type="Pfam" id="PF12013">
    <property type="entry name" value="OrsD"/>
    <property type="match status" value="1"/>
</dbReference>
<evidence type="ECO:0000313" key="3">
    <source>
        <dbReference type="Proteomes" id="UP000235388"/>
    </source>
</evidence>
<dbReference type="InterPro" id="IPR022698">
    <property type="entry name" value="OrsD"/>
</dbReference>
<sequence>MDSFPFQQCPAFFKTQESRNCHVREFHQQSVNSRDAEGRPVEIPRVDTEFHCPLPGCSYKHKKSSLMRAHYNRCKIRDVWTLKTPVELAVARRPKERCPKAGDEVEEIPSLREYGVYLQKRARVLICLKDGCYSGVSSNEVISHLKNKHNITCPPLVLENLAFEEDPPQDIYNQQEPIAPFQGIVMYEGMVCQLCFYACIKDEAMRKHMREIHGGSDTLEGNWKEHTREFWVQTLLRHANRRYFHTLPEPQPYHPASNSNMDATWPALAQLLEELPPMPTFASELQNSADPRDVPPWLISTGIHGFMQETSEKGLLHSDLATIVSDTSTQYLALYPVVENWLKLKTDNVLKRSGQVRMKILSTDINTAGNSPLNTLGSFKTVQHYASICTMFLVFCLGVSNKVHPGLPPCPLAPMAKQLLDSFSHSISNKQSIDPLAIGDCLVFLFIQVLSPLYSDTSFHVLQFITLKMLKVDGSYHPHHLITRIISPIQYCVRMAFLYLNLDCSPPPPDLPVSIPSPYSSVILQDLLHNDLANMWTYTTESDKINTPFSAMRSWQHLMASVTMYEGLPETT</sequence>
<proteinExistence type="predicted"/>
<evidence type="ECO:0000313" key="2">
    <source>
        <dbReference type="EMBL" id="PLW07867.1"/>
    </source>
</evidence>
<name>A0A2N5S3P1_9BASI</name>
<gene>
    <name evidence="2" type="ORF">PCANC_23450</name>
</gene>
<comment type="caution">
    <text evidence="2">The sequence shown here is derived from an EMBL/GenBank/DDBJ whole genome shotgun (WGS) entry which is preliminary data.</text>
</comment>
<organism evidence="2 3">
    <name type="scientific">Puccinia coronata f. sp. avenae</name>
    <dbReference type="NCBI Taxonomy" id="200324"/>
    <lineage>
        <taxon>Eukaryota</taxon>
        <taxon>Fungi</taxon>
        <taxon>Dikarya</taxon>
        <taxon>Basidiomycota</taxon>
        <taxon>Pucciniomycotina</taxon>
        <taxon>Pucciniomycetes</taxon>
        <taxon>Pucciniales</taxon>
        <taxon>Pucciniaceae</taxon>
        <taxon>Puccinia</taxon>
    </lineage>
</organism>
<accession>A0A2N5S3P1</accession>
<dbReference type="EMBL" id="PGCJ01001196">
    <property type="protein sequence ID" value="PLW07867.1"/>
    <property type="molecule type" value="Genomic_DNA"/>
</dbReference>
<dbReference type="OrthoDB" id="4982631at2759"/>
<feature type="domain" description="C2H2-type" evidence="1">
    <location>
        <begin position="192"/>
        <end position="213"/>
    </location>
</feature>
<protein>
    <recommendedName>
        <fullName evidence="1">C2H2-type domain-containing protein</fullName>
    </recommendedName>
</protein>
<keyword evidence="3" id="KW-1185">Reference proteome</keyword>
<dbReference type="InterPro" id="IPR013087">
    <property type="entry name" value="Znf_C2H2_type"/>
</dbReference>
<feature type="non-terminal residue" evidence="2">
    <location>
        <position position="572"/>
    </location>
</feature>
<dbReference type="Proteomes" id="UP000235388">
    <property type="component" value="Unassembled WGS sequence"/>
</dbReference>
<dbReference type="AlphaFoldDB" id="A0A2N5S3P1"/>
<dbReference type="PROSITE" id="PS00028">
    <property type="entry name" value="ZINC_FINGER_C2H2_1"/>
    <property type="match status" value="1"/>
</dbReference>
<reference evidence="2 3" key="1">
    <citation type="submission" date="2017-11" db="EMBL/GenBank/DDBJ databases">
        <title>De novo assembly and phasing of dikaryotic genomes from two isolates of Puccinia coronata f. sp. avenae, the causal agent of oat crown rust.</title>
        <authorList>
            <person name="Miller M.E."/>
            <person name="Zhang Y."/>
            <person name="Omidvar V."/>
            <person name="Sperschneider J."/>
            <person name="Schwessinger B."/>
            <person name="Raley C."/>
            <person name="Palmer J.M."/>
            <person name="Garnica D."/>
            <person name="Upadhyaya N."/>
            <person name="Rathjen J."/>
            <person name="Taylor J.M."/>
            <person name="Park R.F."/>
            <person name="Dodds P.N."/>
            <person name="Hirsch C.D."/>
            <person name="Kianian S.F."/>
            <person name="Figueroa M."/>
        </authorList>
    </citation>
    <scope>NUCLEOTIDE SEQUENCE [LARGE SCALE GENOMIC DNA]</scope>
    <source>
        <strain evidence="2">12NC29</strain>
    </source>
</reference>
<evidence type="ECO:0000259" key="1">
    <source>
        <dbReference type="PROSITE" id="PS00028"/>
    </source>
</evidence>